<evidence type="ECO:0000313" key="2">
    <source>
        <dbReference type="EMBL" id="KAG6283219.1"/>
    </source>
</evidence>
<dbReference type="AlphaFoldDB" id="A0A9P7QAB5"/>
<evidence type="ECO:0000313" key="3">
    <source>
        <dbReference type="Proteomes" id="UP000707071"/>
    </source>
</evidence>
<feature type="chain" id="PRO_5040406244" evidence="1">
    <location>
        <begin position="22"/>
        <end position="158"/>
    </location>
</feature>
<feature type="signal peptide" evidence="1">
    <location>
        <begin position="1"/>
        <end position="21"/>
    </location>
</feature>
<sequence>MVQIKSLMVAMIVATAPVAQAWNCTPGRRYCGWNLSRFNYDEGKITEALERSGWPSEKKDKTLFVCNPDGSMKIQPATIGAYLSALRSVHVDLKLPTTDFDDDRWAPAIGLATLASALHLIRISFNRLPILIIVEETRPLPKANLRSTTTSMTRDHAL</sequence>
<proteinExistence type="predicted"/>
<evidence type="ECO:0000256" key="1">
    <source>
        <dbReference type="SAM" id="SignalP"/>
    </source>
</evidence>
<accession>A0A9P7QAB5</accession>
<dbReference type="Proteomes" id="UP000707071">
    <property type="component" value="Unassembled WGS sequence"/>
</dbReference>
<organism evidence="2 3">
    <name type="scientific">Claviceps aff. purpurea</name>
    <dbReference type="NCBI Taxonomy" id="1967640"/>
    <lineage>
        <taxon>Eukaryota</taxon>
        <taxon>Fungi</taxon>
        <taxon>Dikarya</taxon>
        <taxon>Ascomycota</taxon>
        <taxon>Pezizomycotina</taxon>
        <taxon>Sordariomycetes</taxon>
        <taxon>Hypocreomycetidae</taxon>
        <taxon>Hypocreales</taxon>
        <taxon>Clavicipitaceae</taxon>
        <taxon>Claviceps</taxon>
    </lineage>
</organism>
<reference evidence="2 3" key="1">
    <citation type="journal article" date="2020" name="bioRxiv">
        <title>Whole genome comparisons of ergot fungi reveals the divergence and evolution of species within the genus Claviceps are the result of varying mechanisms driving genome evolution and host range expansion.</title>
        <authorList>
            <person name="Wyka S.A."/>
            <person name="Mondo S.J."/>
            <person name="Liu M."/>
            <person name="Dettman J."/>
            <person name="Nalam V."/>
            <person name="Broders K.D."/>
        </authorList>
    </citation>
    <scope>NUCLEOTIDE SEQUENCE [LARGE SCALE GENOMIC DNA]</scope>
    <source>
        <strain evidence="2 3">Clav52</strain>
    </source>
</reference>
<comment type="caution">
    <text evidence="2">The sequence shown here is derived from an EMBL/GenBank/DDBJ whole genome shotgun (WGS) entry which is preliminary data.</text>
</comment>
<protein>
    <submittedName>
        <fullName evidence="2">Uncharacterized protein</fullName>
    </submittedName>
</protein>
<name>A0A9P7QAB5_9HYPO</name>
<keyword evidence="3" id="KW-1185">Reference proteome</keyword>
<dbReference type="EMBL" id="SRRH01001072">
    <property type="protein sequence ID" value="KAG6283219.1"/>
    <property type="molecule type" value="Genomic_DNA"/>
</dbReference>
<keyword evidence="1" id="KW-0732">Signal</keyword>
<gene>
    <name evidence="2" type="ORF">E4U09_000327</name>
</gene>